<keyword evidence="3 7" id="KW-0812">Transmembrane</keyword>
<dbReference type="GO" id="GO:0015979">
    <property type="term" value="P:photosynthesis"/>
    <property type="evidence" value="ECO:0007669"/>
    <property type="project" value="UniProtKB-KW"/>
</dbReference>
<dbReference type="AlphaFoldDB" id="A0A0F7R4L5"/>
<organism evidence="9">
    <name type="scientific">Lepidodinium chlorophorum</name>
    <name type="common">Dinoflagellate</name>
    <name type="synonym">Gymnodinium chlorophorum</name>
    <dbReference type="NCBI Taxonomy" id="107758"/>
    <lineage>
        <taxon>Eukaryota</taxon>
        <taxon>Sar</taxon>
        <taxon>Alveolata</taxon>
        <taxon>Dinophyceae</taxon>
        <taxon>Gymnodiniales</taxon>
        <taxon>Gymnodiniaceae</taxon>
        <taxon>Lepidodinium</taxon>
    </lineage>
</organism>
<keyword evidence="6 7" id="KW-0472">Membrane</keyword>
<dbReference type="Pfam" id="PF02529">
    <property type="entry name" value="PetG"/>
    <property type="match status" value="1"/>
</dbReference>
<comment type="function">
    <text evidence="7">Component of the cytochrome b6-f complex, which mediates electron transfer between photosystem II (PSII) and photosystem I (PSI), cyclic electron flow around PSI, and state transitions. PetG is required for either the stability or assembly of the cytochrome b6-f complex.</text>
</comment>
<evidence type="ECO:0000256" key="5">
    <source>
        <dbReference type="ARBA" id="ARBA00022989"/>
    </source>
</evidence>
<dbReference type="GO" id="GO:0009535">
    <property type="term" value="C:chloroplast thylakoid membrane"/>
    <property type="evidence" value="ECO:0007669"/>
    <property type="project" value="UniProtKB-SubCell"/>
</dbReference>
<geneLocation type="chloroplast" evidence="9"/>
<comment type="similarity">
    <text evidence="7">Belongs to the PetG family.</text>
</comment>
<evidence type="ECO:0000256" key="8">
    <source>
        <dbReference type="SAM" id="Phobius"/>
    </source>
</evidence>
<comment type="subcellular location">
    <subcellularLocation>
        <location evidence="1">Membrane</location>
        <topology evidence="1">Single-pass membrane protein</topology>
    </subcellularLocation>
    <subcellularLocation>
        <location evidence="7">Plastid</location>
        <location evidence="7">Chloroplast thylakoid membrane</location>
        <topology evidence="7">Single-pass membrane protein</topology>
    </subcellularLocation>
</comment>
<keyword evidence="4 7" id="KW-0249">Electron transport</keyword>
<gene>
    <name evidence="7 9" type="primary">petG</name>
</gene>
<evidence type="ECO:0000256" key="1">
    <source>
        <dbReference type="ARBA" id="ARBA00004167"/>
    </source>
</evidence>
<keyword evidence="7" id="KW-0602">Photosynthesis</keyword>
<dbReference type="RefSeq" id="YP_009139344.1">
    <property type="nucleotide sequence ID" value="NC_027093.1"/>
</dbReference>
<dbReference type="InterPro" id="IPR003683">
    <property type="entry name" value="Cyt_6/f_cplx_su5"/>
</dbReference>
<evidence type="ECO:0000256" key="2">
    <source>
        <dbReference type="ARBA" id="ARBA00022448"/>
    </source>
</evidence>
<accession>A0A0F7R4L5</accession>
<name>A0A0F7R4L5_LEPCH</name>
<dbReference type="GO" id="GO:0017004">
    <property type="term" value="P:cytochrome complex assembly"/>
    <property type="evidence" value="ECO:0007669"/>
    <property type="project" value="UniProtKB-UniRule"/>
</dbReference>
<evidence type="ECO:0000256" key="7">
    <source>
        <dbReference type="HAMAP-Rule" id="MF_00432"/>
    </source>
</evidence>
<feature type="transmembrane region" description="Helical" evidence="8">
    <location>
        <begin position="6"/>
        <end position="29"/>
    </location>
</feature>
<dbReference type="InterPro" id="IPR036099">
    <property type="entry name" value="Cyt_6/f_cplx_su5_sf"/>
</dbReference>
<dbReference type="EMBL" id="LC008447">
    <property type="protein sequence ID" value="BAR72318.1"/>
    <property type="molecule type" value="Genomic_DNA"/>
</dbReference>
<reference evidence="9" key="1">
    <citation type="submission" date="2014-10" db="EMBL/GenBank/DDBJ databases">
        <title>The plastid genome of Lepidodinium chlorophorum.</title>
        <authorList>
            <person name="Kamikawa R."/>
            <person name="Tanifuji G."/>
            <person name="Kawachi M."/>
            <person name="Miyashita M."/>
            <person name="Hashimoto T."/>
            <person name="Inagaki Y."/>
        </authorList>
    </citation>
    <scope>NUCLEOTIDE SEQUENCE</scope>
</reference>
<keyword evidence="7" id="KW-0793">Thylakoid</keyword>
<keyword evidence="9" id="KW-0150">Chloroplast</keyword>
<proteinExistence type="inferred from homology"/>
<dbReference type="SUPFAM" id="SSF103446">
    <property type="entry name" value="PetG subunit of the cytochrome b6f complex"/>
    <property type="match status" value="1"/>
</dbReference>
<evidence type="ECO:0000256" key="6">
    <source>
        <dbReference type="ARBA" id="ARBA00023136"/>
    </source>
</evidence>
<comment type="subunit">
    <text evidence="7">The 4 large subunits of the cytochrome b6-f complex are cytochrome b6, subunit IV (17 kDa polypeptide, PetD), cytochrome f and the Rieske protein, while the 4 small subunits are PetG, PetL, PetM and PetN. The complex functions as a dimer.</text>
</comment>
<dbReference type="GeneID" id="24286222"/>
<evidence type="ECO:0000256" key="4">
    <source>
        <dbReference type="ARBA" id="ARBA00022982"/>
    </source>
</evidence>
<keyword evidence="9" id="KW-0934">Plastid</keyword>
<evidence type="ECO:0000313" key="9">
    <source>
        <dbReference type="EMBL" id="BAR72318.1"/>
    </source>
</evidence>
<keyword evidence="5 7" id="KW-1133">Transmembrane helix</keyword>
<sequence length="56" mass="6330">MVEPLLSGIVLGLIPVVISGLFTIAYLQFRRRDQLSTIKTNVFFSLLVKIEHICLL</sequence>
<protein>
    <recommendedName>
        <fullName evidence="7">Cytochrome b6-f complex subunit 5</fullName>
    </recommendedName>
    <alternativeName>
        <fullName evidence="7">Cytochrome b6-f complex subunit PetG</fullName>
    </alternativeName>
    <alternativeName>
        <fullName evidence="7">Cytochrome b6-f complex subunit V</fullName>
    </alternativeName>
</protein>
<dbReference type="HAMAP" id="MF_00432">
    <property type="entry name" value="Cytb6_f_PetG"/>
    <property type="match status" value="1"/>
</dbReference>
<keyword evidence="2 7" id="KW-0813">Transport</keyword>
<dbReference type="GO" id="GO:0009512">
    <property type="term" value="C:cytochrome b6f complex"/>
    <property type="evidence" value="ECO:0007669"/>
    <property type="project" value="InterPro"/>
</dbReference>
<evidence type="ECO:0000256" key="3">
    <source>
        <dbReference type="ARBA" id="ARBA00022692"/>
    </source>
</evidence>